<dbReference type="PANTHER" id="PTHR40781:SF1">
    <property type="match status" value="1"/>
</dbReference>
<sequence>MDPYVCSEFEIPDTLYRVDYPGSQTVFSSTSGFTSADTTKVFPAHELDEFKQAIVNQFTWSSRASSPFISLFSDREHAENWGCKEPWRGHKDKKGDWSLCAIDTTVLKDTGRFFKISDLVEELGLKIPGPAGQHVRGAFVCLHRIPAEAVIERTSAKEVEEDRQDRREALYCEKIDMDYLGEYSGSEREAMQENYNTIFEENMENNW</sequence>
<dbReference type="EMBL" id="MCFA01000307">
    <property type="protein sequence ID" value="ORX94459.1"/>
    <property type="molecule type" value="Genomic_DNA"/>
</dbReference>
<evidence type="ECO:0000313" key="2">
    <source>
        <dbReference type="EMBL" id="ORX94459.1"/>
    </source>
</evidence>
<organism evidence="2 3">
    <name type="scientific">Clohesyomyces aquaticus</name>
    <dbReference type="NCBI Taxonomy" id="1231657"/>
    <lineage>
        <taxon>Eukaryota</taxon>
        <taxon>Fungi</taxon>
        <taxon>Dikarya</taxon>
        <taxon>Ascomycota</taxon>
        <taxon>Pezizomycotina</taxon>
        <taxon>Dothideomycetes</taxon>
        <taxon>Pleosporomycetidae</taxon>
        <taxon>Pleosporales</taxon>
        <taxon>Lindgomycetaceae</taxon>
        <taxon>Clohesyomyces</taxon>
    </lineage>
</organism>
<evidence type="ECO:0000313" key="3">
    <source>
        <dbReference type="Proteomes" id="UP000193144"/>
    </source>
</evidence>
<dbReference type="Pfam" id="PF24494">
    <property type="entry name" value="DUF7587"/>
    <property type="match status" value="1"/>
</dbReference>
<dbReference type="PANTHER" id="PTHR40781">
    <property type="match status" value="1"/>
</dbReference>
<reference evidence="2 3" key="1">
    <citation type="submission" date="2016-07" db="EMBL/GenBank/DDBJ databases">
        <title>Pervasive Adenine N6-methylation of Active Genes in Fungi.</title>
        <authorList>
            <consortium name="DOE Joint Genome Institute"/>
            <person name="Mondo S.J."/>
            <person name="Dannebaum R.O."/>
            <person name="Kuo R.C."/>
            <person name="Labutti K."/>
            <person name="Haridas S."/>
            <person name="Kuo A."/>
            <person name="Salamov A."/>
            <person name="Ahrendt S.R."/>
            <person name="Lipzen A."/>
            <person name="Sullivan W."/>
            <person name="Andreopoulos W.B."/>
            <person name="Clum A."/>
            <person name="Lindquist E."/>
            <person name="Daum C."/>
            <person name="Ramamoorthy G.K."/>
            <person name="Gryganskyi A."/>
            <person name="Culley D."/>
            <person name="Magnuson J.K."/>
            <person name="James T.Y."/>
            <person name="O'Malley M.A."/>
            <person name="Stajich J.E."/>
            <person name="Spatafora J.W."/>
            <person name="Visel A."/>
            <person name="Grigoriev I.V."/>
        </authorList>
    </citation>
    <scope>NUCLEOTIDE SEQUENCE [LARGE SCALE GENOMIC DNA]</scope>
    <source>
        <strain evidence="2 3">CBS 115471</strain>
    </source>
</reference>
<comment type="caution">
    <text evidence="2">The sequence shown here is derived from an EMBL/GenBank/DDBJ whole genome shotgun (WGS) entry which is preliminary data.</text>
</comment>
<evidence type="ECO:0000259" key="1">
    <source>
        <dbReference type="Pfam" id="PF24494"/>
    </source>
</evidence>
<dbReference type="STRING" id="1231657.A0A1Y1Y8X6"/>
<dbReference type="SUPFAM" id="SSF56399">
    <property type="entry name" value="ADP-ribosylation"/>
    <property type="match status" value="1"/>
</dbReference>
<keyword evidence="3" id="KW-1185">Reference proteome</keyword>
<proteinExistence type="predicted"/>
<protein>
    <recommendedName>
        <fullName evidence="1">DUF7587 domain-containing protein</fullName>
    </recommendedName>
</protein>
<dbReference type="OrthoDB" id="88561at2759"/>
<feature type="domain" description="DUF7587" evidence="1">
    <location>
        <begin position="11"/>
        <end position="157"/>
    </location>
</feature>
<dbReference type="InterPro" id="IPR056009">
    <property type="entry name" value="DUF7587"/>
</dbReference>
<dbReference type="Gene3D" id="3.90.210.10">
    <property type="entry name" value="Heat-Labile Enterotoxin, subunit A"/>
    <property type="match status" value="1"/>
</dbReference>
<accession>A0A1Y1Y8X6</accession>
<name>A0A1Y1Y8X6_9PLEO</name>
<gene>
    <name evidence="2" type="ORF">BCR34DRAFT_629189</name>
</gene>
<dbReference type="AlphaFoldDB" id="A0A1Y1Y8X6"/>
<dbReference type="Proteomes" id="UP000193144">
    <property type="component" value="Unassembled WGS sequence"/>
</dbReference>